<dbReference type="Proteomes" id="UP000887577">
    <property type="component" value="Unplaced"/>
</dbReference>
<protein>
    <submittedName>
        <fullName evidence="3">Uncharacterized protein</fullName>
    </submittedName>
</protein>
<organism evidence="2 3">
    <name type="scientific">Panagrolaimus superbus</name>
    <dbReference type="NCBI Taxonomy" id="310955"/>
    <lineage>
        <taxon>Eukaryota</taxon>
        <taxon>Metazoa</taxon>
        <taxon>Ecdysozoa</taxon>
        <taxon>Nematoda</taxon>
        <taxon>Chromadorea</taxon>
        <taxon>Rhabditida</taxon>
        <taxon>Tylenchina</taxon>
        <taxon>Panagrolaimomorpha</taxon>
        <taxon>Panagrolaimoidea</taxon>
        <taxon>Panagrolaimidae</taxon>
        <taxon>Panagrolaimus</taxon>
    </lineage>
</organism>
<name>A0A914XUF8_9BILA</name>
<feature type="chain" id="PRO_5036812834" evidence="1">
    <location>
        <begin position="22"/>
        <end position="419"/>
    </location>
</feature>
<dbReference type="WBParaSite" id="PSU_v2.g10166.t1">
    <property type="protein sequence ID" value="PSU_v2.g10166.t1"/>
    <property type="gene ID" value="PSU_v2.g10166"/>
</dbReference>
<dbReference type="Pfam" id="PF02321">
    <property type="entry name" value="OEP"/>
    <property type="match status" value="2"/>
</dbReference>
<keyword evidence="1" id="KW-0732">Signal</keyword>
<dbReference type="GO" id="GO:0016020">
    <property type="term" value="C:membrane"/>
    <property type="evidence" value="ECO:0007669"/>
    <property type="project" value="InterPro"/>
</dbReference>
<evidence type="ECO:0000313" key="3">
    <source>
        <dbReference type="WBParaSite" id="PSU_v2.g10166.t1"/>
    </source>
</evidence>
<dbReference type="SUPFAM" id="SSF56954">
    <property type="entry name" value="Outer membrane efflux proteins (OEP)"/>
    <property type="match status" value="1"/>
</dbReference>
<dbReference type="GO" id="GO:0015562">
    <property type="term" value="F:efflux transmembrane transporter activity"/>
    <property type="evidence" value="ECO:0007669"/>
    <property type="project" value="InterPro"/>
</dbReference>
<dbReference type="NCBIfam" id="TIGR01845">
    <property type="entry name" value="outer_NodT"/>
    <property type="match status" value="1"/>
</dbReference>
<dbReference type="InterPro" id="IPR010131">
    <property type="entry name" value="MdtP/NodT-like"/>
</dbReference>
<dbReference type="PANTHER" id="PTHR30203:SF32">
    <property type="entry name" value="CATION EFFLUX SYSTEM PROTEIN CUSC"/>
    <property type="match status" value="1"/>
</dbReference>
<reference evidence="3" key="1">
    <citation type="submission" date="2022-11" db="UniProtKB">
        <authorList>
            <consortium name="WormBaseParasite"/>
        </authorList>
    </citation>
    <scope>IDENTIFICATION</scope>
</reference>
<dbReference type="Gene3D" id="1.20.1600.10">
    <property type="entry name" value="Outer membrane efflux proteins (OEP)"/>
    <property type="match status" value="1"/>
</dbReference>
<sequence length="419" mass="45948">MFLRSPLVLAVAFALSACSLAPKYERPDSPVPAQFPLAQQGQADAAQAADLGWREFFTDPRLHALIEQALENNRDLRIATQRIEEARAQYGAGVGITAFELDFFGRVRDLARAAREQYFATEQAQRTAHIALVAGTAEAYFKVRTAEELHALMSNTLRSRQETLRLVQSSYDAGTVSALDLNQAKVQYNTVRSDMQAVERDRQRALNALQVLLGGEIPADLPAALPFTRAQLMPSLPVGLSAELLERRPDILAAEHVLRGSNYSIGAARAAFFPRLSLTGLLGFMSPELGGLFSSGNRYWQFQPQITMPLLSGSTWANLDLAEARRDIAISQYEKTIQEAFREVADALAGEATYGQQIDALQEVDQAASESLRLAKLRYETGLASLMNRVELYKALGGGWTAETVKPETKTQATGTAPE</sequence>
<feature type="signal peptide" evidence="1">
    <location>
        <begin position="1"/>
        <end position="21"/>
    </location>
</feature>
<dbReference type="PROSITE" id="PS51257">
    <property type="entry name" value="PROKAR_LIPOPROTEIN"/>
    <property type="match status" value="1"/>
</dbReference>
<evidence type="ECO:0000313" key="2">
    <source>
        <dbReference type="Proteomes" id="UP000887577"/>
    </source>
</evidence>
<dbReference type="PANTHER" id="PTHR30203">
    <property type="entry name" value="OUTER MEMBRANE CATION EFFLUX PROTEIN"/>
    <property type="match status" value="1"/>
</dbReference>
<keyword evidence="2" id="KW-1185">Reference proteome</keyword>
<evidence type="ECO:0000256" key="1">
    <source>
        <dbReference type="SAM" id="SignalP"/>
    </source>
</evidence>
<dbReference type="AlphaFoldDB" id="A0A914XUF8"/>
<accession>A0A914XUF8</accession>
<dbReference type="InterPro" id="IPR003423">
    <property type="entry name" value="OMP_efflux"/>
</dbReference>
<proteinExistence type="predicted"/>